<dbReference type="AlphaFoldDB" id="A0A7J9KEL4"/>
<evidence type="ECO:0000313" key="1">
    <source>
        <dbReference type="EMBL" id="MBA0844912.1"/>
    </source>
</evidence>
<comment type="caution">
    <text evidence="1">The sequence shown here is derived from an EMBL/GenBank/DDBJ whole genome shotgun (WGS) entry which is preliminary data.</text>
</comment>
<keyword evidence="2" id="KW-1185">Reference proteome</keyword>
<proteinExistence type="predicted"/>
<accession>A0A7J9KEL4</accession>
<dbReference type="Proteomes" id="UP000593575">
    <property type="component" value="Unassembled WGS sequence"/>
</dbReference>
<feature type="non-terminal residue" evidence="1">
    <location>
        <position position="47"/>
    </location>
</feature>
<gene>
    <name evidence="1" type="ORF">Goarm_005797</name>
</gene>
<evidence type="ECO:0000313" key="2">
    <source>
        <dbReference type="Proteomes" id="UP000593575"/>
    </source>
</evidence>
<reference evidence="1 2" key="1">
    <citation type="journal article" date="2019" name="Genome Biol. Evol.">
        <title>Insights into the evolution of the New World diploid cottons (Gossypium, subgenus Houzingenia) based on genome sequencing.</title>
        <authorList>
            <person name="Grover C.E."/>
            <person name="Arick M.A. 2nd"/>
            <person name="Thrash A."/>
            <person name="Conover J.L."/>
            <person name="Sanders W.S."/>
            <person name="Peterson D.G."/>
            <person name="Frelichowski J.E."/>
            <person name="Scheffler J.A."/>
            <person name="Scheffler B.E."/>
            <person name="Wendel J.F."/>
        </authorList>
    </citation>
    <scope>NUCLEOTIDE SEQUENCE [LARGE SCALE GENOMIC DNA]</scope>
    <source>
        <strain evidence="1">6</strain>
        <tissue evidence="1">Leaf</tissue>
    </source>
</reference>
<organism evidence="1 2">
    <name type="scientific">Gossypium armourianum</name>
    <dbReference type="NCBI Taxonomy" id="34283"/>
    <lineage>
        <taxon>Eukaryota</taxon>
        <taxon>Viridiplantae</taxon>
        <taxon>Streptophyta</taxon>
        <taxon>Embryophyta</taxon>
        <taxon>Tracheophyta</taxon>
        <taxon>Spermatophyta</taxon>
        <taxon>Magnoliopsida</taxon>
        <taxon>eudicotyledons</taxon>
        <taxon>Gunneridae</taxon>
        <taxon>Pentapetalae</taxon>
        <taxon>rosids</taxon>
        <taxon>malvids</taxon>
        <taxon>Malvales</taxon>
        <taxon>Malvaceae</taxon>
        <taxon>Malvoideae</taxon>
        <taxon>Gossypium</taxon>
    </lineage>
</organism>
<protein>
    <submittedName>
        <fullName evidence="1">Uncharacterized protein</fullName>
    </submittedName>
</protein>
<dbReference type="EMBL" id="JABFAE010411251">
    <property type="protein sequence ID" value="MBA0844912.1"/>
    <property type="molecule type" value="Genomic_DNA"/>
</dbReference>
<sequence>MRSCIPLRNVGVSQGMRAECTYFEKSDHCPLLINTNGESIHKGNSKF</sequence>
<name>A0A7J9KEL4_9ROSI</name>